<dbReference type="EMBL" id="NFKL01000001">
    <property type="protein sequence ID" value="OUP60878.1"/>
    <property type="molecule type" value="Genomic_DNA"/>
</dbReference>
<evidence type="ECO:0000256" key="6">
    <source>
        <dbReference type="ARBA" id="ARBA00022741"/>
    </source>
</evidence>
<dbReference type="FunFam" id="3.90.640.10:FF:000003">
    <property type="entry name" value="Molecular chaperone DnaK"/>
    <property type="match status" value="1"/>
</dbReference>
<keyword evidence="6 13" id="KW-0547">Nucleotide-binding</keyword>
<dbReference type="Proteomes" id="UP000195326">
    <property type="component" value="Unassembled WGS sequence"/>
</dbReference>
<evidence type="ECO:0000256" key="2">
    <source>
        <dbReference type="ARBA" id="ARBA00007381"/>
    </source>
</evidence>
<dbReference type="InterPro" id="IPR018181">
    <property type="entry name" value="Heat_shock_70_CS"/>
</dbReference>
<dbReference type="GO" id="GO:0005524">
    <property type="term" value="F:ATP binding"/>
    <property type="evidence" value="ECO:0007669"/>
    <property type="project" value="UniProtKB-KW"/>
</dbReference>
<dbReference type="SUPFAM" id="SSF100920">
    <property type="entry name" value="Heat shock protein 70kD (HSP70), peptide-binding domain"/>
    <property type="match status" value="1"/>
</dbReference>
<comment type="similarity">
    <text evidence="2 13">Belongs to the heat shock protein 70 family.</text>
</comment>
<evidence type="ECO:0000256" key="7">
    <source>
        <dbReference type="ARBA" id="ARBA00022840"/>
    </source>
</evidence>
<dbReference type="PROSITE" id="PS01036">
    <property type="entry name" value="HSP70_3"/>
    <property type="match status" value="1"/>
</dbReference>
<dbReference type="PROSITE" id="PS00297">
    <property type="entry name" value="HSP70_1"/>
    <property type="match status" value="1"/>
</dbReference>
<dbReference type="SUPFAM" id="SSF53067">
    <property type="entry name" value="Actin-like ATPase domain"/>
    <property type="match status" value="2"/>
</dbReference>
<evidence type="ECO:0000256" key="8">
    <source>
        <dbReference type="ARBA" id="ARBA00023016"/>
    </source>
</evidence>
<evidence type="ECO:0000256" key="1">
    <source>
        <dbReference type="ARBA" id="ARBA00002290"/>
    </source>
</evidence>
<comment type="caution">
    <text evidence="14">The sequence shown here is derived from an EMBL/GenBank/DDBJ whole genome shotgun (WGS) entry which is preliminary data.</text>
</comment>
<evidence type="ECO:0000256" key="5">
    <source>
        <dbReference type="ARBA" id="ARBA00022553"/>
    </source>
</evidence>
<dbReference type="RefSeq" id="WP_087414097.1">
    <property type="nucleotide sequence ID" value="NZ_NFKL01000001.1"/>
</dbReference>
<evidence type="ECO:0000256" key="11">
    <source>
        <dbReference type="ARBA" id="ARBA00030945"/>
    </source>
</evidence>
<dbReference type="InterPro" id="IPR029047">
    <property type="entry name" value="HSP70_peptide-bd_sf"/>
</dbReference>
<evidence type="ECO:0000256" key="3">
    <source>
        <dbReference type="ARBA" id="ARBA00014415"/>
    </source>
</evidence>
<evidence type="ECO:0000313" key="14">
    <source>
        <dbReference type="EMBL" id="OUP60878.1"/>
    </source>
</evidence>
<dbReference type="GO" id="GO:0140662">
    <property type="term" value="F:ATP-dependent protein folding chaperone"/>
    <property type="evidence" value="ECO:0007669"/>
    <property type="project" value="InterPro"/>
</dbReference>
<keyword evidence="8" id="KW-0346">Stress response</keyword>
<organism evidence="14 15">
    <name type="scientific">Butyricicoccus pullicaecorum</name>
    <dbReference type="NCBI Taxonomy" id="501571"/>
    <lineage>
        <taxon>Bacteria</taxon>
        <taxon>Bacillati</taxon>
        <taxon>Bacillota</taxon>
        <taxon>Clostridia</taxon>
        <taxon>Eubacteriales</taxon>
        <taxon>Butyricicoccaceae</taxon>
        <taxon>Butyricicoccus</taxon>
    </lineage>
</organism>
<proteinExistence type="inferred from homology"/>
<dbReference type="CDD" id="cd24029">
    <property type="entry name" value="ASKHA_NBD_HSP70_DnaK_HscA_HscC"/>
    <property type="match status" value="1"/>
</dbReference>
<dbReference type="AlphaFoldDB" id="A0A1Y4LW97"/>
<dbReference type="Gene3D" id="3.90.640.10">
    <property type="entry name" value="Actin, Chain A, domain 4"/>
    <property type="match status" value="1"/>
</dbReference>
<name>A0A1Y4LW97_9FIRM</name>
<dbReference type="FunFam" id="3.30.420.40:FF:000071">
    <property type="entry name" value="Molecular chaperone DnaK"/>
    <property type="match status" value="1"/>
</dbReference>
<evidence type="ECO:0000256" key="9">
    <source>
        <dbReference type="ARBA" id="ARBA00023186"/>
    </source>
</evidence>
<dbReference type="PANTHER" id="PTHR19375">
    <property type="entry name" value="HEAT SHOCK PROTEIN 70KDA"/>
    <property type="match status" value="1"/>
</dbReference>
<dbReference type="Pfam" id="PF00012">
    <property type="entry name" value="HSP70"/>
    <property type="match status" value="1"/>
</dbReference>
<evidence type="ECO:0000256" key="12">
    <source>
        <dbReference type="ARBA" id="ARBA00033103"/>
    </source>
</evidence>
<keyword evidence="7 13" id="KW-0067">ATP-binding</keyword>
<sequence length="521" mass="57276">MGKYIGIDLGTTFSCMAYINESGQPEMIPNSEGENTTPSAVLFDGDSTIVGREAKSQSLFEPQNFEQFVKRHMGERDYLFTTKDGDKYSPEAISAIILAKMKSDAESYLGDTVDGAVITVPAYFNEAQRKSTMDAGKIAGLEVIAIINEPTAAALAFGISKGSDKPQTIMVYDLGGGTFDVTVMRFDSENITVLGTAGDRKLGGYDFDNKIIEAVIEVASEDGLDINKDMTARQDLQLKAEAAKKSLSAKDKTNITLNISGRPFKYTITREDFVDMVEPLLFKTIGSMENACDEAGLEYSDLDKILLVGGSTRMPVVRDCIKEETGIAPSSEVHPDEAVAIGAAYHALDVLKDMQKKAKQSGDTSSEVFDVEIPETSRQYTFTDVTSHGIGVIIQNEYGEEENSVILPKNVQVPAEHTNHYTTTVPYQEKLLIRVTQGEETDLRYVTEIGTAEIQISPREKIVGIEVTISCDENSIIHVRVYDKDLRQDLGEMHIDRVSNLSDEEVKQSQMRISKLDISGE</sequence>
<dbReference type="PROSITE" id="PS00329">
    <property type="entry name" value="HSP70_2"/>
    <property type="match status" value="1"/>
</dbReference>
<dbReference type="InterPro" id="IPR013126">
    <property type="entry name" value="Hsp_70_fam"/>
</dbReference>
<evidence type="ECO:0000256" key="10">
    <source>
        <dbReference type="ARBA" id="ARBA00030019"/>
    </source>
</evidence>
<reference evidence="15" key="1">
    <citation type="submission" date="2017-04" db="EMBL/GenBank/DDBJ databases">
        <title>Function of individual gut microbiota members based on whole genome sequencing of pure cultures obtained from chicken caecum.</title>
        <authorList>
            <person name="Medvecky M."/>
            <person name="Cejkova D."/>
            <person name="Polansky O."/>
            <person name="Karasova D."/>
            <person name="Kubasova T."/>
            <person name="Cizek A."/>
            <person name="Rychlik I."/>
        </authorList>
    </citation>
    <scope>NUCLEOTIDE SEQUENCE [LARGE SCALE GENOMIC DNA]</scope>
    <source>
        <strain evidence="15">An179</strain>
    </source>
</reference>
<accession>A0A1Y4LW97</accession>
<protein>
    <recommendedName>
        <fullName evidence="3">Chaperone protein DnaK</fullName>
    </recommendedName>
    <alternativeName>
        <fullName evidence="4">Chaperone protein dnaK</fullName>
    </alternativeName>
    <alternativeName>
        <fullName evidence="12">HSP70</fullName>
    </alternativeName>
    <alternativeName>
        <fullName evidence="11">Heat shock 70 kDa protein</fullName>
    </alternativeName>
    <alternativeName>
        <fullName evidence="10">Heat shock protein 70</fullName>
    </alternativeName>
</protein>
<evidence type="ECO:0000256" key="13">
    <source>
        <dbReference type="RuleBase" id="RU003322"/>
    </source>
</evidence>
<dbReference type="Gene3D" id="2.60.34.10">
    <property type="entry name" value="Substrate Binding Domain Of DNAk, Chain A, domain 1"/>
    <property type="match status" value="1"/>
</dbReference>
<comment type="function">
    <text evidence="1">Acts as a chaperone.</text>
</comment>
<dbReference type="Gene3D" id="3.30.420.40">
    <property type="match status" value="2"/>
</dbReference>
<dbReference type="PRINTS" id="PR00301">
    <property type="entry name" value="HEATSHOCK70"/>
</dbReference>
<evidence type="ECO:0000313" key="15">
    <source>
        <dbReference type="Proteomes" id="UP000195326"/>
    </source>
</evidence>
<gene>
    <name evidence="14" type="ORF">B5F15_01290</name>
</gene>
<keyword evidence="5" id="KW-0597">Phosphoprotein</keyword>
<evidence type="ECO:0000256" key="4">
    <source>
        <dbReference type="ARBA" id="ARBA00017249"/>
    </source>
</evidence>
<keyword evidence="9" id="KW-0143">Chaperone</keyword>
<dbReference type="InterPro" id="IPR043129">
    <property type="entry name" value="ATPase_NBD"/>
</dbReference>